<comment type="subcellular location">
    <subcellularLocation>
        <location evidence="1">Cell inner membrane</location>
        <topology evidence="1">Multi-pass membrane protein</topology>
    </subcellularLocation>
</comment>
<feature type="transmembrane region" description="Helical" evidence="12">
    <location>
        <begin position="67"/>
        <end position="86"/>
    </location>
</feature>
<dbReference type="EMBL" id="LPUF01000002">
    <property type="protein sequence ID" value="OQK16079.1"/>
    <property type="molecule type" value="Genomic_DNA"/>
</dbReference>
<proteinExistence type="inferred from homology"/>
<keyword evidence="8" id="KW-0560">Oxidoreductase</keyword>
<evidence type="ECO:0000256" key="1">
    <source>
        <dbReference type="ARBA" id="ARBA00004429"/>
    </source>
</evidence>
<evidence type="ECO:0000313" key="14">
    <source>
        <dbReference type="EMBL" id="OQK16079.1"/>
    </source>
</evidence>
<feature type="transmembrane region" description="Helical" evidence="12">
    <location>
        <begin position="106"/>
        <end position="128"/>
    </location>
</feature>
<evidence type="ECO:0000256" key="6">
    <source>
        <dbReference type="ARBA" id="ARBA00022723"/>
    </source>
</evidence>
<dbReference type="GO" id="GO:0006629">
    <property type="term" value="P:lipid metabolic process"/>
    <property type="evidence" value="ECO:0007669"/>
    <property type="project" value="InterPro"/>
</dbReference>
<keyword evidence="4" id="KW-0997">Cell inner membrane</keyword>
<comment type="caution">
    <text evidence="14">The sequence shown here is derived from an EMBL/GenBank/DDBJ whole genome shotgun (WGS) entry which is preliminary data.</text>
</comment>
<dbReference type="RefSeq" id="WP_080523458.1">
    <property type="nucleotide sequence ID" value="NZ_LPUF01000002.1"/>
</dbReference>
<keyword evidence="10" id="KW-0503">Monooxygenase</keyword>
<sequence>MFDHLKYLSSFFLPGCVLWFLYTGPHDALDALIWTTPLWSLIVLDWLGPKVNLNKKKQFVSTGFYDAILYILAVLQFLIIGLLLNYASQLQWGSAADIITSSVNLIVLRILVGTTSGSSALIVAHELIHRSQRHKQILGRMLLYTVCYEHFVIAHLQGHHLSVATPQDIATAKRDEDFKTYWKRVTVGHFKYAWNFELKRLGLEHAPVYHYRMLANSVLHGLIVEIMLLLWILMIFGWAAAFIFLYQALAGVRLLETINYYQHWGLEQGRADKTLAWVNQSSLSEYALVGLANHIGHHQQALSSFHEIPYSDQGPKMPYGYFVTNLWVKLNNQSYRRVSANILKDYLK</sequence>
<protein>
    <recommendedName>
        <fullName evidence="13">Fatty acid desaturase domain-containing protein</fullName>
    </recommendedName>
</protein>
<evidence type="ECO:0000256" key="8">
    <source>
        <dbReference type="ARBA" id="ARBA00023002"/>
    </source>
</evidence>
<evidence type="ECO:0000256" key="3">
    <source>
        <dbReference type="ARBA" id="ARBA00022475"/>
    </source>
</evidence>
<keyword evidence="15" id="KW-1185">Reference proteome</keyword>
<dbReference type="Pfam" id="PF00487">
    <property type="entry name" value="FA_desaturase"/>
    <property type="match status" value="1"/>
</dbReference>
<feature type="transmembrane region" description="Helical" evidence="12">
    <location>
        <begin position="7"/>
        <end position="25"/>
    </location>
</feature>
<evidence type="ECO:0000256" key="4">
    <source>
        <dbReference type="ARBA" id="ARBA00022519"/>
    </source>
</evidence>
<dbReference type="GO" id="GO:0004497">
    <property type="term" value="F:monooxygenase activity"/>
    <property type="evidence" value="ECO:0007669"/>
    <property type="project" value="UniProtKB-KW"/>
</dbReference>
<dbReference type="GO" id="GO:0005886">
    <property type="term" value="C:plasma membrane"/>
    <property type="evidence" value="ECO:0007669"/>
    <property type="project" value="UniProtKB-SubCell"/>
</dbReference>
<keyword evidence="9" id="KW-0408">Iron</keyword>
<evidence type="ECO:0000256" key="10">
    <source>
        <dbReference type="ARBA" id="ARBA00023033"/>
    </source>
</evidence>
<keyword evidence="6" id="KW-0479">Metal-binding</keyword>
<evidence type="ECO:0000256" key="9">
    <source>
        <dbReference type="ARBA" id="ARBA00023004"/>
    </source>
</evidence>
<evidence type="ECO:0000256" key="7">
    <source>
        <dbReference type="ARBA" id="ARBA00022989"/>
    </source>
</evidence>
<dbReference type="Proteomes" id="UP000191980">
    <property type="component" value="Unassembled WGS sequence"/>
</dbReference>
<dbReference type="InterPro" id="IPR005804">
    <property type="entry name" value="FA_desaturase_dom"/>
</dbReference>
<evidence type="ECO:0000313" key="15">
    <source>
        <dbReference type="Proteomes" id="UP000191980"/>
    </source>
</evidence>
<dbReference type="STRING" id="1420851.AU255_13295"/>
<evidence type="ECO:0000256" key="12">
    <source>
        <dbReference type="SAM" id="Phobius"/>
    </source>
</evidence>
<keyword evidence="5 12" id="KW-0812">Transmembrane</keyword>
<dbReference type="AlphaFoldDB" id="A0A1V8M3E3"/>
<keyword evidence="11 12" id="KW-0472">Membrane</keyword>
<feature type="transmembrane region" description="Helical" evidence="12">
    <location>
        <begin position="31"/>
        <end position="47"/>
    </location>
</feature>
<reference evidence="14 15" key="1">
    <citation type="submission" date="2015-12" db="EMBL/GenBank/DDBJ databases">
        <authorList>
            <person name="Shamseldin A."/>
            <person name="Moawad H."/>
            <person name="Abd El-Rahim W.M."/>
            <person name="Sadowsky M.J."/>
        </authorList>
    </citation>
    <scope>NUCLEOTIDE SEQUENCE [LARGE SCALE GENOMIC DNA]</scope>
    <source>
        <strain evidence="14 15">WF1</strain>
    </source>
</reference>
<gene>
    <name evidence="14" type="ORF">AU255_13295</name>
</gene>
<keyword evidence="3" id="KW-1003">Cell membrane</keyword>
<name>A0A1V8M3E3_9GAMM</name>
<dbReference type="PANTHER" id="PTHR38674:SF1">
    <property type="entry name" value="ALKANE 1-MONOOXYGENASE 1"/>
    <property type="match status" value="1"/>
</dbReference>
<dbReference type="PANTHER" id="PTHR38674">
    <property type="entry name" value="ALKANE 1-MONOOXYGENASE 1"/>
    <property type="match status" value="1"/>
</dbReference>
<dbReference type="GO" id="GO:0046872">
    <property type="term" value="F:metal ion binding"/>
    <property type="evidence" value="ECO:0007669"/>
    <property type="project" value="UniProtKB-KW"/>
</dbReference>
<evidence type="ECO:0000256" key="2">
    <source>
        <dbReference type="ARBA" id="ARBA00010823"/>
    </source>
</evidence>
<feature type="domain" description="Fatty acid desaturase" evidence="13">
    <location>
        <begin position="105"/>
        <end position="309"/>
    </location>
</feature>
<dbReference type="InterPro" id="IPR033885">
    <property type="entry name" value="AlkB/XylM"/>
</dbReference>
<accession>A0A1V8M3E3</accession>
<feature type="transmembrane region" description="Helical" evidence="12">
    <location>
        <begin position="222"/>
        <end position="246"/>
    </location>
</feature>
<keyword evidence="7 12" id="KW-1133">Transmembrane helix</keyword>
<dbReference type="OrthoDB" id="4759734at2"/>
<organism evidence="14 15">
    <name type="scientific">Methyloprofundus sedimenti</name>
    <dbReference type="NCBI Taxonomy" id="1420851"/>
    <lineage>
        <taxon>Bacteria</taxon>
        <taxon>Pseudomonadati</taxon>
        <taxon>Pseudomonadota</taxon>
        <taxon>Gammaproteobacteria</taxon>
        <taxon>Methylococcales</taxon>
        <taxon>Methylococcaceae</taxon>
        <taxon>Methyloprofundus</taxon>
    </lineage>
</organism>
<evidence type="ECO:0000259" key="13">
    <source>
        <dbReference type="Pfam" id="PF00487"/>
    </source>
</evidence>
<evidence type="ECO:0000256" key="5">
    <source>
        <dbReference type="ARBA" id="ARBA00022692"/>
    </source>
</evidence>
<comment type="similarity">
    <text evidence="2">Belongs to the fatty acid desaturase type 1 family. AlkB subfamily.</text>
</comment>
<evidence type="ECO:0000256" key="11">
    <source>
        <dbReference type="ARBA" id="ARBA00023136"/>
    </source>
</evidence>